<dbReference type="SUPFAM" id="SSF56281">
    <property type="entry name" value="Metallo-hydrolase/oxidoreductase"/>
    <property type="match status" value="1"/>
</dbReference>
<dbReference type="InterPro" id="IPR051682">
    <property type="entry name" value="Mito_Persulfide_Diox"/>
</dbReference>
<dbReference type="CDD" id="cd07724">
    <property type="entry name" value="POD-like_MBL-fold"/>
    <property type="match status" value="1"/>
</dbReference>
<dbReference type="GO" id="GO:0050313">
    <property type="term" value="F:sulfur dioxygenase activity"/>
    <property type="evidence" value="ECO:0007669"/>
    <property type="project" value="InterPro"/>
</dbReference>
<comment type="caution">
    <text evidence="3">The sequence shown here is derived from an EMBL/GenBank/DDBJ whole genome shotgun (WGS) entry which is preliminary data.</text>
</comment>
<dbReference type="RefSeq" id="WP_179441923.1">
    <property type="nucleotide sequence ID" value="NZ_BAAALK010000002.1"/>
</dbReference>
<dbReference type="SUPFAM" id="SSF52821">
    <property type="entry name" value="Rhodanese/Cell cycle control phosphatase"/>
    <property type="match status" value="2"/>
</dbReference>
<protein>
    <submittedName>
        <fullName evidence="3">Hydroxyacylglutathione hydrolase</fullName>
        <ecNumber evidence="3">3.1.2.6</ecNumber>
    </submittedName>
</protein>
<keyword evidence="1" id="KW-0479">Metal-binding</keyword>
<keyword evidence="4" id="KW-1185">Reference proteome</keyword>
<dbReference type="GO" id="GO:0046872">
    <property type="term" value="F:metal ion binding"/>
    <property type="evidence" value="ECO:0007669"/>
    <property type="project" value="UniProtKB-KW"/>
</dbReference>
<dbReference type="PROSITE" id="PS50206">
    <property type="entry name" value="RHODANESE_3"/>
    <property type="match status" value="2"/>
</dbReference>
<dbReference type="Pfam" id="PF00581">
    <property type="entry name" value="Rhodanese"/>
    <property type="match status" value="1"/>
</dbReference>
<dbReference type="AlphaFoldDB" id="A0A7Z0E8S4"/>
<evidence type="ECO:0000313" key="4">
    <source>
        <dbReference type="Proteomes" id="UP000560069"/>
    </source>
</evidence>
<evidence type="ECO:0000259" key="2">
    <source>
        <dbReference type="PROSITE" id="PS50206"/>
    </source>
</evidence>
<dbReference type="InterPro" id="IPR044528">
    <property type="entry name" value="POD-like_MBL-fold"/>
</dbReference>
<dbReference type="SMART" id="SM00450">
    <property type="entry name" value="RHOD"/>
    <property type="match status" value="2"/>
</dbReference>
<reference evidence="3 4" key="1">
    <citation type="submission" date="2020-07" db="EMBL/GenBank/DDBJ databases">
        <title>Sequencing the genomes of 1000 actinobacteria strains.</title>
        <authorList>
            <person name="Klenk H.-P."/>
        </authorList>
    </citation>
    <scope>NUCLEOTIDE SEQUENCE [LARGE SCALE GENOMIC DNA]</scope>
    <source>
        <strain evidence="3 4">DSM 15664</strain>
    </source>
</reference>
<accession>A0A7Z0E8S4</accession>
<dbReference type="Gene3D" id="3.60.15.10">
    <property type="entry name" value="Ribonuclease Z/Hydroxyacylglutathione hydrolase-like"/>
    <property type="match status" value="1"/>
</dbReference>
<dbReference type="Gene3D" id="3.40.250.10">
    <property type="entry name" value="Rhodanese-like domain"/>
    <property type="match status" value="2"/>
</dbReference>
<dbReference type="InterPro" id="IPR036866">
    <property type="entry name" value="RibonucZ/Hydroxyglut_hydro"/>
</dbReference>
<dbReference type="InterPro" id="IPR036873">
    <property type="entry name" value="Rhodanese-like_dom_sf"/>
</dbReference>
<dbReference type="InterPro" id="IPR001763">
    <property type="entry name" value="Rhodanese-like_dom"/>
</dbReference>
<dbReference type="PANTHER" id="PTHR43084">
    <property type="entry name" value="PERSULFIDE DIOXYGENASE ETHE1"/>
    <property type="match status" value="1"/>
</dbReference>
<dbReference type="GO" id="GO:0004416">
    <property type="term" value="F:hydroxyacylglutathione hydrolase activity"/>
    <property type="evidence" value="ECO:0007669"/>
    <property type="project" value="UniProtKB-EC"/>
</dbReference>
<feature type="domain" description="Rhodanese" evidence="2">
    <location>
        <begin position="279"/>
        <end position="372"/>
    </location>
</feature>
<name>A0A7Z0E8S4_9MICC</name>
<evidence type="ECO:0000313" key="3">
    <source>
        <dbReference type="EMBL" id="NYJ17141.1"/>
    </source>
</evidence>
<dbReference type="InterPro" id="IPR001279">
    <property type="entry name" value="Metallo-B-lactamas"/>
</dbReference>
<proteinExistence type="predicted"/>
<dbReference type="GO" id="GO:0070813">
    <property type="term" value="P:hydrogen sulfide metabolic process"/>
    <property type="evidence" value="ECO:0007669"/>
    <property type="project" value="TreeGrafter"/>
</dbReference>
<dbReference type="Pfam" id="PF00753">
    <property type="entry name" value="Lactamase_B"/>
    <property type="match status" value="1"/>
</dbReference>
<gene>
    <name evidence="3" type="ORF">HNR11_001675</name>
</gene>
<dbReference type="CDD" id="cd00158">
    <property type="entry name" value="RHOD"/>
    <property type="match status" value="2"/>
</dbReference>
<keyword evidence="3" id="KW-0378">Hydrolase</keyword>
<dbReference type="EC" id="3.1.2.6" evidence="3"/>
<evidence type="ECO:0000256" key="1">
    <source>
        <dbReference type="ARBA" id="ARBA00022723"/>
    </source>
</evidence>
<feature type="domain" description="Rhodanese" evidence="2">
    <location>
        <begin position="378"/>
        <end position="462"/>
    </location>
</feature>
<sequence>MLLERIYDEDLAQASYFIGCQAKGEAIVIDARRDVSEYFELAQRHGMRITAVAETHIHADYLSGTRELAAAANAQACVSGEGGEDWQYGFDATRLSHGDTITLGNITIEARHTPGHTPEHLVFLVTDGAFSDAPGYMISGDFVFAGDLGRPDLLDEAAGGVDTRFEGAKQLYRSLKEQFLTLPDHVLVYPGHGSGSACGKALGALPATTVGYERANAWWSKHLAADDEQGFIDELLDGQPDAHAYFGRMKRENKEGPAVLGPLETLPVFTSDQVRSALEEDRAIFVDTRSHTEVKQGTVVGALNIPAGGKAASFGAWAYDPETESKPLILLAPDQETAETMRRHLMRVGIDAVKGYTISLADLPQTQPATITPAELQDFEPALLLDVRNKSEHAEGHVPGSKQLSAGRVLWHQDQLPASGPIVTYCQSGVRNSVAASALRRQGHDVRELVGSYAGWSDWNTSH</sequence>
<organism evidence="3 4">
    <name type="scientific">Nesterenkonia sandarakina</name>
    <dbReference type="NCBI Taxonomy" id="272918"/>
    <lineage>
        <taxon>Bacteria</taxon>
        <taxon>Bacillati</taxon>
        <taxon>Actinomycetota</taxon>
        <taxon>Actinomycetes</taxon>
        <taxon>Micrococcales</taxon>
        <taxon>Micrococcaceae</taxon>
        <taxon>Nesterenkonia</taxon>
    </lineage>
</organism>
<dbReference type="SMART" id="SM00849">
    <property type="entry name" value="Lactamase_B"/>
    <property type="match status" value="1"/>
</dbReference>
<dbReference type="FunFam" id="3.60.15.10:FF:000030">
    <property type="entry name" value="Metallo-beta-lactamase family protein"/>
    <property type="match status" value="1"/>
</dbReference>
<dbReference type="PANTHER" id="PTHR43084:SF1">
    <property type="entry name" value="PERSULFIDE DIOXYGENASE ETHE1, MITOCHONDRIAL"/>
    <property type="match status" value="1"/>
</dbReference>
<dbReference type="EMBL" id="JACCFQ010000001">
    <property type="protein sequence ID" value="NYJ17141.1"/>
    <property type="molecule type" value="Genomic_DNA"/>
</dbReference>
<dbReference type="GO" id="GO:0006749">
    <property type="term" value="P:glutathione metabolic process"/>
    <property type="evidence" value="ECO:0007669"/>
    <property type="project" value="InterPro"/>
</dbReference>
<dbReference type="Proteomes" id="UP000560069">
    <property type="component" value="Unassembled WGS sequence"/>
</dbReference>